<sequence length="31" mass="3656">MATVQPERGEDFNEVKRTKIVDVLNRIIQQK</sequence>
<evidence type="ECO:0000313" key="2">
    <source>
        <dbReference type="Proteomes" id="UP000045285"/>
    </source>
</evidence>
<reference evidence="2" key="1">
    <citation type="submission" date="2014-08" db="EMBL/GenBank/DDBJ databases">
        <authorList>
            <person name="Moulin L."/>
        </authorList>
    </citation>
    <scope>NUCLEOTIDE SEQUENCE [LARGE SCALE GENOMIC DNA]</scope>
</reference>
<proteinExistence type="predicted"/>
<organism evidence="1 2">
    <name type="scientific">Mesorhizobium plurifarium</name>
    <dbReference type="NCBI Taxonomy" id="69974"/>
    <lineage>
        <taxon>Bacteria</taxon>
        <taxon>Pseudomonadati</taxon>
        <taxon>Pseudomonadota</taxon>
        <taxon>Alphaproteobacteria</taxon>
        <taxon>Hyphomicrobiales</taxon>
        <taxon>Phyllobacteriaceae</taxon>
        <taxon>Mesorhizobium</taxon>
    </lineage>
</organism>
<keyword evidence="2" id="KW-1185">Reference proteome</keyword>
<accession>A0A090EAF0</accession>
<dbReference type="AlphaFoldDB" id="A0A090EAF0"/>
<protein>
    <submittedName>
        <fullName evidence="1">Uncharacterized protein</fullName>
    </submittedName>
</protein>
<dbReference type="Proteomes" id="UP000045285">
    <property type="component" value="Unassembled WGS sequence"/>
</dbReference>
<dbReference type="EMBL" id="CCMZ01000035">
    <property type="protein sequence ID" value="CDX24431.1"/>
    <property type="molecule type" value="Genomic_DNA"/>
</dbReference>
<name>A0A090EAF0_MESPL</name>
<evidence type="ECO:0000313" key="1">
    <source>
        <dbReference type="EMBL" id="CDX24431.1"/>
    </source>
</evidence>
<gene>
    <name evidence="1" type="ORF">MPL3356_400067</name>
</gene>